<evidence type="ECO:0000313" key="2">
    <source>
        <dbReference type="EMBL" id="GBL11245.1"/>
    </source>
</evidence>
<organism evidence="2 3">
    <name type="scientific">Microcystis aeruginosa Sj</name>
    <dbReference type="NCBI Taxonomy" id="1979544"/>
    <lineage>
        <taxon>Bacteria</taxon>
        <taxon>Bacillati</taxon>
        <taxon>Cyanobacteriota</taxon>
        <taxon>Cyanophyceae</taxon>
        <taxon>Oscillatoriophycideae</taxon>
        <taxon>Chroococcales</taxon>
        <taxon>Microcystaceae</taxon>
        <taxon>Microcystis</taxon>
    </lineage>
</organism>
<protein>
    <submittedName>
        <fullName evidence="2">Demethylmenaquinone methyltransferase</fullName>
        <ecNumber evidence="2">2.1.1.163</ecNumber>
    </submittedName>
</protein>
<dbReference type="RefSeq" id="WP_110579586.1">
    <property type="nucleotide sequence ID" value="NZ_BDSG01000066.1"/>
</dbReference>
<keyword evidence="2" id="KW-0808">Transferase</keyword>
<proteinExistence type="predicted"/>
<sequence>MSSFLKFDDQHAYQAEIQYQSPEMIWQREEIRALLALQTGDRVLDIGCGPGILAGEMADEVGPSGGIWGIDISETMLGLAEKRRAAKNTIALQLGRAEELPFADHTFDAAVAVQVYEYVTDIDRALEELFRVLKPGGRAVILDTDWDSLVWNVGDRSRIRKILDLWDEHLADPRLPERLTYLLRKTGFEEASLKILPFLNRDCHEGTYSYWLIGFIRSFLEGRSDIDSEEVRAWVEELQALDRENRYFFSLNRYIFKARKPI</sequence>
<dbReference type="Gene3D" id="3.40.50.150">
    <property type="entry name" value="Vaccinia Virus protein VP39"/>
    <property type="match status" value="1"/>
</dbReference>
<dbReference type="GO" id="GO:0032259">
    <property type="term" value="P:methylation"/>
    <property type="evidence" value="ECO:0007669"/>
    <property type="project" value="UniProtKB-KW"/>
</dbReference>
<dbReference type="CDD" id="cd02440">
    <property type="entry name" value="AdoMet_MTases"/>
    <property type="match status" value="1"/>
</dbReference>
<gene>
    <name evidence="2" type="primary">menG_2</name>
    <name evidence="2" type="ORF">MSj_02747</name>
</gene>
<dbReference type="InterPro" id="IPR029063">
    <property type="entry name" value="SAM-dependent_MTases_sf"/>
</dbReference>
<dbReference type="EC" id="2.1.1.163" evidence="2"/>
<keyword evidence="2" id="KW-0489">Methyltransferase</keyword>
<dbReference type="Proteomes" id="UP000248272">
    <property type="component" value="Unassembled WGS sequence"/>
</dbReference>
<dbReference type="PANTHER" id="PTHR43591:SF24">
    <property type="entry name" value="2-METHOXY-6-POLYPRENYL-1,4-BENZOQUINOL METHYLASE, MITOCHONDRIAL"/>
    <property type="match status" value="1"/>
</dbReference>
<dbReference type="AlphaFoldDB" id="A0A2Z6UNK8"/>
<dbReference type="SUPFAM" id="SSF53335">
    <property type="entry name" value="S-adenosyl-L-methionine-dependent methyltransferases"/>
    <property type="match status" value="1"/>
</dbReference>
<dbReference type="GO" id="GO:0043770">
    <property type="term" value="F:demethylmenaquinone methyltransferase activity"/>
    <property type="evidence" value="ECO:0007669"/>
    <property type="project" value="UniProtKB-EC"/>
</dbReference>
<accession>A0A2Z6UNK8</accession>
<feature type="domain" description="Methyltransferase type 11" evidence="1">
    <location>
        <begin position="44"/>
        <end position="141"/>
    </location>
</feature>
<dbReference type="InterPro" id="IPR013216">
    <property type="entry name" value="Methyltransf_11"/>
</dbReference>
<name>A0A2Z6UNK8_MICAE</name>
<dbReference type="GO" id="GO:0008757">
    <property type="term" value="F:S-adenosylmethionine-dependent methyltransferase activity"/>
    <property type="evidence" value="ECO:0007669"/>
    <property type="project" value="InterPro"/>
</dbReference>
<comment type="caution">
    <text evidence="2">The sequence shown here is derived from an EMBL/GenBank/DDBJ whole genome shotgun (WGS) entry which is preliminary data.</text>
</comment>
<evidence type="ECO:0000259" key="1">
    <source>
        <dbReference type="Pfam" id="PF08241"/>
    </source>
</evidence>
<dbReference type="EMBL" id="BDSG01000066">
    <property type="protein sequence ID" value="GBL11245.1"/>
    <property type="molecule type" value="Genomic_DNA"/>
</dbReference>
<dbReference type="PANTHER" id="PTHR43591">
    <property type="entry name" value="METHYLTRANSFERASE"/>
    <property type="match status" value="1"/>
</dbReference>
<reference evidence="2 3" key="1">
    <citation type="journal article" date="2018" name="Front. Microbiol.">
        <title>Adaptation of the Freshwater Bloom-Forming Cyanobacterium Microcystis aeruginosa to Brackish Water Is Driven by Recent Horizontal Transfer of Sucrose Genes.</title>
        <authorList>
            <person name="Tanabe Y."/>
            <person name="Hodoki Y."/>
            <person name="Sano T."/>
            <person name="Tada K."/>
            <person name="Watanabe M.M."/>
        </authorList>
    </citation>
    <scope>NUCLEOTIDE SEQUENCE [LARGE SCALE GENOMIC DNA]</scope>
    <source>
        <strain evidence="2 3">Sj</strain>
    </source>
</reference>
<dbReference type="Pfam" id="PF08241">
    <property type="entry name" value="Methyltransf_11"/>
    <property type="match status" value="1"/>
</dbReference>
<evidence type="ECO:0000313" key="3">
    <source>
        <dbReference type="Proteomes" id="UP000248272"/>
    </source>
</evidence>